<dbReference type="VEuPathDB" id="VectorBase:GPPI017797"/>
<reference evidence="1" key="2">
    <citation type="submission" date="2020-05" db="UniProtKB">
        <authorList>
            <consortium name="EnsemblMetazoa"/>
        </authorList>
    </citation>
    <scope>IDENTIFICATION</scope>
    <source>
        <strain evidence="1">IAEA</strain>
    </source>
</reference>
<evidence type="ECO:0000313" key="2">
    <source>
        <dbReference type="Proteomes" id="UP000092460"/>
    </source>
</evidence>
<keyword evidence="2" id="KW-1185">Reference proteome</keyword>
<dbReference type="AlphaFoldDB" id="A0A1B0B3P5"/>
<dbReference type="Proteomes" id="UP000092460">
    <property type="component" value="Unassembled WGS sequence"/>
</dbReference>
<dbReference type="EnsemblMetazoa" id="GPPI017797-RA">
    <property type="protein sequence ID" value="GPPI017797-PA"/>
    <property type="gene ID" value="GPPI017797"/>
</dbReference>
<reference evidence="2" key="1">
    <citation type="submission" date="2015-01" db="EMBL/GenBank/DDBJ databases">
        <authorList>
            <person name="Aksoy S."/>
            <person name="Warren W."/>
            <person name="Wilson R.K."/>
        </authorList>
    </citation>
    <scope>NUCLEOTIDE SEQUENCE [LARGE SCALE GENOMIC DNA]</scope>
    <source>
        <strain evidence="2">IAEA</strain>
    </source>
</reference>
<dbReference type="EMBL" id="JXJN01007948">
    <property type="status" value="NOT_ANNOTATED_CDS"/>
    <property type="molecule type" value="Genomic_DNA"/>
</dbReference>
<sequence>MMTKTKISFEFLTGSFHYTISIEGSVKSPSKRWIVFLARKAVRRAAGFGFQHSSITLLRVDKILFSCHDADMMGRKPWSQTVIRITSMLGSSGTSSTPYGSDIILSSTFVRNSEGIQKLEIKKRRQPSQQIKQRCLCRSLDLRQSDHEINVYCVVWRSETIEYEPCRLLTEPSSQCGLGHRFENRMMSFFRQNNDNKKRSNCLQAACCTNNE</sequence>
<proteinExistence type="predicted"/>
<dbReference type="EMBL" id="JXJN01007947">
    <property type="status" value="NOT_ANNOTATED_CDS"/>
    <property type="molecule type" value="Genomic_DNA"/>
</dbReference>
<accession>A0A1B0B3P5</accession>
<evidence type="ECO:0000313" key="1">
    <source>
        <dbReference type="EnsemblMetazoa" id="GPPI017797-PA"/>
    </source>
</evidence>
<protein>
    <submittedName>
        <fullName evidence="1">Uncharacterized protein</fullName>
    </submittedName>
</protein>
<name>A0A1B0B3P5_9MUSC</name>
<organism evidence="1 2">
    <name type="scientific">Glossina palpalis gambiensis</name>
    <dbReference type="NCBI Taxonomy" id="67801"/>
    <lineage>
        <taxon>Eukaryota</taxon>
        <taxon>Metazoa</taxon>
        <taxon>Ecdysozoa</taxon>
        <taxon>Arthropoda</taxon>
        <taxon>Hexapoda</taxon>
        <taxon>Insecta</taxon>
        <taxon>Pterygota</taxon>
        <taxon>Neoptera</taxon>
        <taxon>Endopterygota</taxon>
        <taxon>Diptera</taxon>
        <taxon>Brachycera</taxon>
        <taxon>Muscomorpha</taxon>
        <taxon>Hippoboscoidea</taxon>
        <taxon>Glossinidae</taxon>
        <taxon>Glossina</taxon>
    </lineage>
</organism>